<proteinExistence type="predicted"/>
<dbReference type="Proteomes" id="UP000031036">
    <property type="component" value="Unassembled WGS sequence"/>
</dbReference>
<organism evidence="2 3">
    <name type="scientific">Toxocara canis</name>
    <name type="common">Canine roundworm</name>
    <dbReference type="NCBI Taxonomy" id="6265"/>
    <lineage>
        <taxon>Eukaryota</taxon>
        <taxon>Metazoa</taxon>
        <taxon>Ecdysozoa</taxon>
        <taxon>Nematoda</taxon>
        <taxon>Chromadorea</taxon>
        <taxon>Rhabditida</taxon>
        <taxon>Spirurina</taxon>
        <taxon>Ascaridomorpha</taxon>
        <taxon>Ascaridoidea</taxon>
        <taxon>Toxocaridae</taxon>
        <taxon>Toxocara</taxon>
    </lineage>
</organism>
<dbReference type="EMBL" id="JPKZ01022854">
    <property type="protein sequence ID" value="KHN70701.1"/>
    <property type="molecule type" value="Genomic_DNA"/>
</dbReference>
<reference evidence="2 3" key="1">
    <citation type="submission" date="2014-11" db="EMBL/GenBank/DDBJ databases">
        <title>Genetic blueprint of the zoonotic pathogen Toxocara canis.</title>
        <authorList>
            <person name="Zhu X.-Q."/>
            <person name="Korhonen P.K."/>
            <person name="Cai H."/>
            <person name="Young N.D."/>
            <person name="Nejsum P."/>
            <person name="von Samson-Himmelstjerna G."/>
            <person name="Boag P.R."/>
            <person name="Tan P."/>
            <person name="Li Q."/>
            <person name="Min J."/>
            <person name="Yang Y."/>
            <person name="Wang X."/>
            <person name="Fang X."/>
            <person name="Hall R.S."/>
            <person name="Hofmann A."/>
            <person name="Sternberg P.W."/>
            <person name="Jex A.R."/>
            <person name="Gasser R.B."/>
        </authorList>
    </citation>
    <scope>NUCLEOTIDE SEQUENCE [LARGE SCALE GENOMIC DNA]</scope>
    <source>
        <strain evidence="2">PN_DK_2014</strain>
    </source>
</reference>
<feature type="region of interest" description="Disordered" evidence="1">
    <location>
        <begin position="179"/>
        <end position="202"/>
    </location>
</feature>
<gene>
    <name evidence="2" type="ORF">Tcan_10264</name>
</gene>
<evidence type="ECO:0000313" key="3">
    <source>
        <dbReference type="Proteomes" id="UP000031036"/>
    </source>
</evidence>
<protein>
    <submittedName>
        <fullName evidence="2">Uncharacterized protein</fullName>
    </submittedName>
</protein>
<evidence type="ECO:0000256" key="1">
    <source>
        <dbReference type="SAM" id="MobiDB-lite"/>
    </source>
</evidence>
<keyword evidence="3" id="KW-1185">Reference proteome</keyword>
<dbReference type="AlphaFoldDB" id="A0A0B2UI01"/>
<sequence length="202" mass="23060">MQNKNYRVLLSIDRLQPLRHFCRIQMSTNMLHQSLILSPTFSAFFAYAYAPYSLATSYSAATQLPASRHSSPNSRRRIPARPFRSDSIDSVSPASTLRARDEFHLVFSVPTQLPASSHPYPNTKRDEFGLDYSVATELPPSTHTYPNTKRRIRLDHSVPTQLPASTHTYPNIKRRIGLDHSVPTHLQTSPHPYPNSKRRIRP</sequence>
<feature type="region of interest" description="Disordered" evidence="1">
    <location>
        <begin position="64"/>
        <end position="90"/>
    </location>
</feature>
<name>A0A0B2UI01_TOXCA</name>
<feature type="compositionally biased region" description="Polar residues" evidence="1">
    <location>
        <begin position="64"/>
        <end position="73"/>
    </location>
</feature>
<comment type="caution">
    <text evidence="2">The sequence shown here is derived from an EMBL/GenBank/DDBJ whole genome shotgun (WGS) entry which is preliminary data.</text>
</comment>
<evidence type="ECO:0000313" key="2">
    <source>
        <dbReference type="EMBL" id="KHN70701.1"/>
    </source>
</evidence>
<accession>A0A0B2UI01</accession>